<evidence type="ECO:0000313" key="2">
    <source>
        <dbReference type="EMBL" id="ABM37590.1"/>
    </source>
</evidence>
<keyword evidence="3" id="KW-1185">Reference proteome</keyword>
<organism evidence="2 3">
    <name type="scientific">Polaromonas naphthalenivorans (strain CJ2)</name>
    <dbReference type="NCBI Taxonomy" id="365044"/>
    <lineage>
        <taxon>Bacteria</taxon>
        <taxon>Pseudomonadati</taxon>
        <taxon>Pseudomonadota</taxon>
        <taxon>Betaproteobacteria</taxon>
        <taxon>Burkholderiales</taxon>
        <taxon>Comamonadaceae</taxon>
        <taxon>Polaromonas</taxon>
    </lineage>
</organism>
<protein>
    <submittedName>
        <fullName evidence="2">Uncharacterized protein</fullName>
    </submittedName>
</protein>
<proteinExistence type="predicted"/>
<name>A1VPL2_POLNA</name>
<evidence type="ECO:0000313" key="3">
    <source>
        <dbReference type="Proteomes" id="UP000000644"/>
    </source>
</evidence>
<dbReference type="HOGENOM" id="CLU_167558_0_0_4"/>
<reference evidence="3" key="1">
    <citation type="journal article" date="2009" name="Environ. Microbiol.">
        <title>The genome of Polaromonas naphthalenivorans strain CJ2, isolated from coal tar-contaminated sediment, reveals physiological and metabolic versatility and evolution through extensive horizontal gene transfer.</title>
        <authorList>
            <person name="Yagi J.M."/>
            <person name="Sims D."/>
            <person name="Brettin T."/>
            <person name="Bruce D."/>
            <person name="Madsen E.L."/>
        </authorList>
    </citation>
    <scope>NUCLEOTIDE SEQUENCE [LARGE SCALE GENOMIC DNA]</scope>
    <source>
        <strain evidence="3">CJ2</strain>
    </source>
</reference>
<dbReference type="EMBL" id="CP000529">
    <property type="protein sequence ID" value="ABM37590.1"/>
    <property type="molecule type" value="Genomic_DNA"/>
</dbReference>
<feature type="compositionally biased region" description="Acidic residues" evidence="1">
    <location>
        <begin position="85"/>
        <end position="96"/>
    </location>
</feature>
<accession>A1VPL2</accession>
<feature type="region of interest" description="Disordered" evidence="1">
    <location>
        <begin position="85"/>
        <end position="112"/>
    </location>
</feature>
<gene>
    <name evidence="2" type="ordered locus">Pnap_2282</name>
</gene>
<dbReference type="AlphaFoldDB" id="A1VPL2"/>
<dbReference type="KEGG" id="pna:Pnap_2282"/>
<dbReference type="OrthoDB" id="8942799at2"/>
<dbReference type="STRING" id="365044.Pnap_2282"/>
<evidence type="ECO:0000256" key="1">
    <source>
        <dbReference type="SAM" id="MobiDB-lite"/>
    </source>
</evidence>
<dbReference type="RefSeq" id="WP_011801668.1">
    <property type="nucleotide sequence ID" value="NC_008781.1"/>
</dbReference>
<dbReference type="Proteomes" id="UP000000644">
    <property type="component" value="Chromosome"/>
</dbReference>
<sequence length="112" mass="12560">MNRTDADYLAVDLFQGDESELTCRSVKMVTTRKEHPCHAFADSASCTIPAGARARHERARVDGSFWGSYYSCLPCLDRTIAGDFEDEDEGDIEPSAEYEARSRLSEKQKTES</sequence>
<feature type="compositionally biased region" description="Basic and acidic residues" evidence="1">
    <location>
        <begin position="98"/>
        <end position="112"/>
    </location>
</feature>